<reference evidence="10" key="1">
    <citation type="submission" date="2024-06" db="EMBL/GenBank/DDBJ databases">
        <authorList>
            <person name="Liu X."/>
            <person name="Lenzi L."/>
            <person name="Haldenby T S."/>
            <person name="Uol C."/>
        </authorList>
    </citation>
    <scope>NUCLEOTIDE SEQUENCE</scope>
</reference>
<evidence type="ECO:0000256" key="4">
    <source>
        <dbReference type="ARBA" id="ARBA00022692"/>
    </source>
</evidence>
<name>A0AAV2T8D3_CALDB</name>
<feature type="signal peptide" evidence="9">
    <location>
        <begin position="1"/>
        <end position="20"/>
    </location>
</feature>
<keyword evidence="9" id="KW-0732">Signal</keyword>
<keyword evidence="3" id="KW-1003">Cell membrane</keyword>
<comment type="caution">
    <text evidence="10">The sequence shown here is derived from an EMBL/GenBank/DDBJ whole genome shotgun (WGS) entry which is preliminary data.</text>
</comment>
<comment type="subcellular location">
    <subcellularLocation>
        <location evidence="1">Cell membrane</location>
        <topology evidence="1">Multi-pass membrane protein</topology>
    </subcellularLocation>
    <subcellularLocation>
        <location evidence="7">Membrane</location>
        <topology evidence="7">Multi-pass membrane protein</topology>
    </subcellularLocation>
</comment>
<evidence type="ECO:0000313" key="11">
    <source>
        <dbReference type="Proteomes" id="UP001497525"/>
    </source>
</evidence>
<dbReference type="EMBL" id="CAXLJL010000101">
    <property type="protein sequence ID" value="CAL5131677.1"/>
    <property type="molecule type" value="Genomic_DNA"/>
</dbReference>
<gene>
    <name evidence="10" type="ORF">CDAUBV1_LOCUS4187</name>
</gene>
<dbReference type="Proteomes" id="UP001497525">
    <property type="component" value="Unassembled WGS sequence"/>
</dbReference>
<feature type="compositionally biased region" description="Basic and acidic residues" evidence="8">
    <location>
        <begin position="530"/>
        <end position="539"/>
    </location>
</feature>
<keyword evidence="6 7" id="KW-0472">Membrane</keyword>
<dbReference type="PANTHER" id="PTHR16024">
    <property type="entry name" value="XK-RELATED PROTEIN"/>
    <property type="match status" value="1"/>
</dbReference>
<evidence type="ECO:0000256" key="8">
    <source>
        <dbReference type="SAM" id="MobiDB-lite"/>
    </source>
</evidence>
<dbReference type="InterPro" id="IPR050895">
    <property type="entry name" value="XK-related_scramblase"/>
</dbReference>
<evidence type="ECO:0000313" key="10">
    <source>
        <dbReference type="EMBL" id="CAL5131677.1"/>
    </source>
</evidence>
<feature type="transmembrane region" description="Helical" evidence="7">
    <location>
        <begin position="424"/>
        <end position="447"/>
    </location>
</feature>
<dbReference type="InterPro" id="IPR018629">
    <property type="entry name" value="XK-rel"/>
</dbReference>
<dbReference type="PANTHER" id="PTHR16024:SF6">
    <property type="entry name" value="XK-RELATED PROTEIN"/>
    <property type="match status" value="1"/>
</dbReference>
<evidence type="ECO:0000256" key="2">
    <source>
        <dbReference type="ARBA" id="ARBA00008789"/>
    </source>
</evidence>
<dbReference type="GO" id="GO:0070782">
    <property type="term" value="P:phosphatidylserine exposure on apoptotic cell surface"/>
    <property type="evidence" value="ECO:0007669"/>
    <property type="project" value="TreeGrafter"/>
</dbReference>
<sequence>MLIDFSAPVYLFLLSTGMFSITPQTSHNSQGVPNSGSKLLVTRRSWKNSSTWAKFPLKTAAVIQQPSPRPEFTPLAAWASDETDSGSAPKVVGSVPGDVDILPGRVYSVSTTEEIELDEDTRQSLEEFRRLYGFRQYQLIFVFFSFITYIFDVVSDAYLAYRYHKQGDYYWSKLTLALVVGPSLVITGFSLMWYVLDRKAHVDPPRGCLCWTFRLTFHALQMAPLVRLSDAVYYGMCSKRPGISLDAAVWFIKLMLYEDADCAMLRMIECFMESAPQLLLQLYIIITQGTAQSTLQIIVQSVSCLTSWLSLAWSLTHYQKALRSSRAEKARMRWLSSSLFFLWKAAMLSSRLLSLALLAAIVRGFWFGLALGCHWIVAAGWVLARGTTFCSPSRNTLTEYLFDLVLGAVYCFDVVNIREGHSRIWYSTCYTVFGLENFMIAALWHIFSSNGPVTKTWLMKAPTFSTWVNDIPSWVLPLVVICSFIIGIFVMISYYLFAHPSGRIRVCIPCDELMKNEDPKSKTPESLSLDPKELDLGSA</sequence>
<proteinExistence type="inferred from homology"/>
<feature type="transmembrane region" description="Helical" evidence="7">
    <location>
        <begin position="173"/>
        <end position="196"/>
    </location>
</feature>
<evidence type="ECO:0000256" key="7">
    <source>
        <dbReference type="RuleBase" id="RU910716"/>
    </source>
</evidence>
<feature type="region of interest" description="Disordered" evidence="8">
    <location>
        <begin position="517"/>
        <end position="539"/>
    </location>
</feature>
<feature type="transmembrane region" description="Helical" evidence="7">
    <location>
        <begin position="474"/>
        <end position="497"/>
    </location>
</feature>
<dbReference type="GO" id="GO:0005886">
    <property type="term" value="C:plasma membrane"/>
    <property type="evidence" value="ECO:0007669"/>
    <property type="project" value="UniProtKB-SubCell"/>
</dbReference>
<organism evidence="10 11">
    <name type="scientific">Calicophoron daubneyi</name>
    <name type="common">Rumen fluke</name>
    <name type="synonym">Paramphistomum daubneyi</name>
    <dbReference type="NCBI Taxonomy" id="300641"/>
    <lineage>
        <taxon>Eukaryota</taxon>
        <taxon>Metazoa</taxon>
        <taxon>Spiralia</taxon>
        <taxon>Lophotrochozoa</taxon>
        <taxon>Platyhelminthes</taxon>
        <taxon>Trematoda</taxon>
        <taxon>Digenea</taxon>
        <taxon>Plagiorchiida</taxon>
        <taxon>Pronocephalata</taxon>
        <taxon>Paramphistomoidea</taxon>
        <taxon>Paramphistomidae</taxon>
        <taxon>Calicophoron</taxon>
    </lineage>
</organism>
<accession>A0AAV2T8D3</accession>
<dbReference type="GO" id="GO:0043652">
    <property type="term" value="P:engulfment of apoptotic cell"/>
    <property type="evidence" value="ECO:0007669"/>
    <property type="project" value="TreeGrafter"/>
</dbReference>
<dbReference type="Pfam" id="PF09815">
    <property type="entry name" value="XK-related"/>
    <property type="match status" value="1"/>
</dbReference>
<evidence type="ECO:0000256" key="5">
    <source>
        <dbReference type="ARBA" id="ARBA00022989"/>
    </source>
</evidence>
<comment type="similarity">
    <text evidence="2 7">Belongs to the XK family.</text>
</comment>
<keyword evidence="5 7" id="KW-1133">Transmembrane helix</keyword>
<dbReference type="GO" id="GO:1902742">
    <property type="term" value="P:apoptotic process involved in development"/>
    <property type="evidence" value="ECO:0007669"/>
    <property type="project" value="TreeGrafter"/>
</dbReference>
<dbReference type="AlphaFoldDB" id="A0AAV2T8D3"/>
<feature type="transmembrane region" description="Helical" evidence="7">
    <location>
        <begin position="339"/>
        <end position="359"/>
    </location>
</feature>
<evidence type="ECO:0000256" key="6">
    <source>
        <dbReference type="ARBA" id="ARBA00023136"/>
    </source>
</evidence>
<protein>
    <recommendedName>
        <fullName evidence="7">XK-related protein</fullName>
    </recommendedName>
</protein>
<feature type="transmembrane region" description="Helical" evidence="7">
    <location>
        <begin position="139"/>
        <end position="161"/>
    </location>
</feature>
<evidence type="ECO:0000256" key="3">
    <source>
        <dbReference type="ARBA" id="ARBA00022475"/>
    </source>
</evidence>
<evidence type="ECO:0000256" key="9">
    <source>
        <dbReference type="SAM" id="SignalP"/>
    </source>
</evidence>
<feature type="chain" id="PRO_5043785864" description="XK-related protein" evidence="9">
    <location>
        <begin position="21"/>
        <end position="539"/>
    </location>
</feature>
<keyword evidence="4 7" id="KW-0812">Transmembrane</keyword>
<feature type="transmembrane region" description="Helical" evidence="7">
    <location>
        <begin position="365"/>
        <end position="384"/>
    </location>
</feature>
<evidence type="ECO:0000256" key="1">
    <source>
        <dbReference type="ARBA" id="ARBA00004651"/>
    </source>
</evidence>